<dbReference type="Proteomes" id="UP000282322">
    <property type="component" value="Unassembled WGS sequence"/>
</dbReference>
<dbReference type="EMBL" id="RRCH01000003">
    <property type="protein sequence ID" value="RRJ33588.1"/>
    <property type="molecule type" value="Genomic_DNA"/>
</dbReference>
<dbReference type="Pfam" id="PF26494">
    <property type="entry name" value="DUF8162"/>
    <property type="match status" value="1"/>
</dbReference>
<evidence type="ECO:0000259" key="2">
    <source>
        <dbReference type="Pfam" id="PF26494"/>
    </source>
</evidence>
<proteinExistence type="predicted"/>
<keyword evidence="1" id="KW-1133">Transmembrane helix</keyword>
<dbReference type="InterPro" id="IPR058476">
    <property type="entry name" value="DUF8162"/>
</dbReference>
<evidence type="ECO:0000313" key="4">
    <source>
        <dbReference type="Proteomes" id="UP000282322"/>
    </source>
</evidence>
<dbReference type="AlphaFoldDB" id="A0A3P3RL18"/>
<feature type="transmembrane region" description="Helical" evidence="1">
    <location>
        <begin position="21"/>
        <end position="41"/>
    </location>
</feature>
<comment type="caution">
    <text evidence="3">The sequence shown here is derived from an EMBL/GenBank/DDBJ whole genome shotgun (WGS) entry which is preliminary data.</text>
</comment>
<sequence length="169" mass="18359">MDVVQVVGFVSTDFALGTIRIGAFSLWLGLCASLVAVPFLLSTRIRSLFRRIGPFSGWVGNYTVWMTVIGGGEIALFAFAADVIAVEYADPAVVERLITTASAVLVVGYVLLLLVLLLVVLPRLGINWPEQYDRRTVGLIVGGVLWYHAGTVLLSPYAFDWLMSLARPG</sequence>
<evidence type="ECO:0000313" key="3">
    <source>
        <dbReference type="EMBL" id="RRJ33588.1"/>
    </source>
</evidence>
<feature type="transmembrane region" description="Helical" evidence="1">
    <location>
        <begin position="62"/>
        <end position="81"/>
    </location>
</feature>
<feature type="transmembrane region" description="Helical" evidence="1">
    <location>
        <begin position="101"/>
        <end position="124"/>
    </location>
</feature>
<name>A0A3P3RL18_9EURY</name>
<protein>
    <recommendedName>
        <fullName evidence="2">DUF8162 domain-containing protein</fullName>
    </recommendedName>
</protein>
<dbReference type="RefSeq" id="WP_124953455.1">
    <property type="nucleotide sequence ID" value="NZ_RRCH01000003.1"/>
</dbReference>
<keyword evidence="4" id="KW-1185">Reference proteome</keyword>
<keyword evidence="1" id="KW-0812">Transmembrane</keyword>
<keyword evidence="1" id="KW-0472">Membrane</keyword>
<reference evidence="3 4" key="1">
    <citation type="submission" date="2018-11" db="EMBL/GenBank/DDBJ databases">
        <title>Taxonoimc description of Halomarina strain SPP-AMP-1.</title>
        <authorList>
            <person name="Pal Y."/>
            <person name="Srinivasana K."/>
            <person name="Verma A."/>
            <person name="Kumar P."/>
        </authorList>
    </citation>
    <scope>NUCLEOTIDE SEQUENCE [LARGE SCALE GENOMIC DNA]</scope>
    <source>
        <strain evidence="3 4">SPP-AMP-1</strain>
    </source>
</reference>
<feature type="domain" description="DUF8162" evidence="2">
    <location>
        <begin position="23"/>
        <end position="149"/>
    </location>
</feature>
<organism evidence="3 4">
    <name type="scientific">Halocatena pleomorpha</name>
    <dbReference type="NCBI Taxonomy" id="1785090"/>
    <lineage>
        <taxon>Archaea</taxon>
        <taxon>Methanobacteriati</taxon>
        <taxon>Methanobacteriota</taxon>
        <taxon>Stenosarchaea group</taxon>
        <taxon>Halobacteria</taxon>
        <taxon>Halobacteriales</taxon>
        <taxon>Natronomonadaceae</taxon>
        <taxon>Halocatena</taxon>
    </lineage>
</organism>
<gene>
    <name evidence="3" type="ORF">EIK79_01975</name>
</gene>
<accession>A0A3P3RL18</accession>
<evidence type="ECO:0000256" key="1">
    <source>
        <dbReference type="SAM" id="Phobius"/>
    </source>
</evidence>
<feature type="transmembrane region" description="Helical" evidence="1">
    <location>
        <begin position="136"/>
        <end position="159"/>
    </location>
</feature>